<evidence type="ECO:0000313" key="5">
    <source>
        <dbReference type="EMBL" id="KAG7363412.1"/>
    </source>
</evidence>
<dbReference type="Pfam" id="PF00651">
    <property type="entry name" value="BTB"/>
    <property type="match status" value="1"/>
</dbReference>
<feature type="domain" description="BTB" evidence="4">
    <location>
        <begin position="594"/>
        <end position="655"/>
    </location>
</feature>
<feature type="compositionally biased region" description="Low complexity" evidence="3">
    <location>
        <begin position="147"/>
        <end position="157"/>
    </location>
</feature>
<dbReference type="PANTHER" id="PTHR46093:SF18">
    <property type="entry name" value="FIBRONECTIN TYPE-III DOMAIN-CONTAINING PROTEIN"/>
    <property type="match status" value="1"/>
</dbReference>
<dbReference type="PROSITE" id="PS50097">
    <property type="entry name" value="BTB"/>
    <property type="match status" value="1"/>
</dbReference>
<feature type="compositionally biased region" description="Low complexity" evidence="3">
    <location>
        <begin position="121"/>
        <end position="131"/>
    </location>
</feature>
<organism evidence="5 6">
    <name type="scientific">Nitzschia inconspicua</name>
    <dbReference type="NCBI Taxonomy" id="303405"/>
    <lineage>
        <taxon>Eukaryota</taxon>
        <taxon>Sar</taxon>
        <taxon>Stramenopiles</taxon>
        <taxon>Ochrophyta</taxon>
        <taxon>Bacillariophyta</taxon>
        <taxon>Bacillariophyceae</taxon>
        <taxon>Bacillariophycidae</taxon>
        <taxon>Bacillariales</taxon>
        <taxon>Bacillariaceae</taxon>
        <taxon>Nitzschia</taxon>
    </lineage>
</organism>
<dbReference type="InterPro" id="IPR000210">
    <property type="entry name" value="BTB/POZ_dom"/>
</dbReference>
<name>A0A9K3LJX8_9STRA</name>
<feature type="compositionally biased region" description="Low complexity" evidence="3">
    <location>
        <begin position="11"/>
        <end position="27"/>
    </location>
</feature>
<protein>
    <submittedName>
        <fullName evidence="5">Galactose oxidase</fullName>
    </submittedName>
</protein>
<feature type="region of interest" description="Disordered" evidence="3">
    <location>
        <begin position="77"/>
        <end position="98"/>
    </location>
</feature>
<evidence type="ECO:0000256" key="2">
    <source>
        <dbReference type="ARBA" id="ARBA00022737"/>
    </source>
</evidence>
<feature type="region of interest" description="Disordered" evidence="3">
    <location>
        <begin position="1"/>
        <end position="28"/>
    </location>
</feature>
<dbReference type="OrthoDB" id="10251809at2759"/>
<dbReference type="InterPro" id="IPR006652">
    <property type="entry name" value="Kelch_1"/>
</dbReference>
<dbReference type="PANTHER" id="PTHR46093">
    <property type="entry name" value="ACYL-COA-BINDING DOMAIN-CONTAINING PROTEIN 5"/>
    <property type="match status" value="1"/>
</dbReference>
<keyword evidence="1" id="KW-0880">Kelch repeat</keyword>
<evidence type="ECO:0000256" key="3">
    <source>
        <dbReference type="SAM" id="MobiDB-lite"/>
    </source>
</evidence>
<reference evidence="5" key="1">
    <citation type="journal article" date="2021" name="Sci. Rep.">
        <title>Diploid genomic architecture of Nitzschia inconspicua, an elite biomass production diatom.</title>
        <authorList>
            <person name="Oliver A."/>
            <person name="Podell S."/>
            <person name="Pinowska A."/>
            <person name="Traller J.C."/>
            <person name="Smith S.R."/>
            <person name="McClure R."/>
            <person name="Beliaev A."/>
            <person name="Bohutskyi P."/>
            <person name="Hill E.A."/>
            <person name="Rabines A."/>
            <person name="Zheng H."/>
            <person name="Allen L.Z."/>
            <person name="Kuo A."/>
            <person name="Grigoriev I.V."/>
            <person name="Allen A.E."/>
            <person name="Hazlebeck D."/>
            <person name="Allen E.E."/>
        </authorList>
    </citation>
    <scope>NUCLEOTIDE SEQUENCE</scope>
    <source>
        <strain evidence="5">Hildebrandi</strain>
    </source>
</reference>
<gene>
    <name evidence="5" type="ORF">IV203_026772</name>
</gene>
<comment type="caution">
    <text evidence="5">The sequence shown here is derived from an EMBL/GenBank/DDBJ whole genome shotgun (WGS) entry which is preliminary data.</text>
</comment>
<dbReference type="SMART" id="SM00612">
    <property type="entry name" value="Kelch"/>
    <property type="match status" value="2"/>
</dbReference>
<keyword evidence="6" id="KW-1185">Reference proteome</keyword>
<sequence length="748" mass="82584">MEIMKWSEIASSRSSGNDGNSNNVSPGAPTIKNHSVTYFANHLYCFGGYDGRRNHLTLLLYSIKEERWIRPHHVGNVTSAGGEGSAVLEGGNTNNDGAPMEVVVHEEEGASELPDAQLGIQQQQQQQPQQQPHDEAQLAPGEEASAQLQQPQQLQQQQLQPFVPPYQHDYVAGDRSILISGNPPPGRNGHSATLATDPDDEENARIIIIGGWLGTGPLAASDMHVLDISNGGRRLRWYQPAVRGTPPGPCNMHSADYVPARREVYVFRGGNGREYLNDLHALNVDTMVWRKVETTGEIPQQRANHSSAFLEETGELFVFGGWNGMERLNDIHILDTETSNWTCPRAGGTLPHPRAGMTLTALRGRIYLFGGSGTSSKCFQDLQILDRDEMAWLDVTPFETVPHGMQRNQYEANTYRDLSQVNGSVQQQHVPLRPHNDHPIVQDGMQEPPQFHFADFDGSGPQSGAGQADVAFGDGVHGNHRAGAFTSSRADWRSRELAAQPRSGVVNASPNPNDEDTVARVVIHGRGPGRRAGHTATAVSRKIYIFGGSCGADYLNDFYVLDTDPPPKAMVSEPTSLHLIERRMGHFFNDEEFSDVTFIVQGRKVYGHKMVLAIVSDCFRAMFTAGFRESSSSEIEITDCSYDAFLSVMEYIYTGAHPNVCETVDKNPSSNSNDGKGNSASDRLSRIVEILELADRFFLDHLKQVCETQLQTFVNLDSVEYLLQVAQKTNAMQLLAICEHLMRNRGNL</sequence>
<keyword evidence="2" id="KW-0677">Repeat</keyword>
<proteinExistence type="predicted"/>
<dbReference type="Pfam" id="PF24681">
    <property type="entry name" value="Kelch_KLHDC2_KLHL20_DRC7"/>
    <property type="match status" value="1"/>
</dbReference>
<feature type="region of interest" description="Disordered" evidence="3">
    <location>
        <begin position="176"/>
        <end position="199"/>
    </location>
</feature>
<accession>A0A9K3LJX8</accession>
<reference evidence="5" key="2">
    <citation type="submission" date="2021-04" db="EMBL/GenBank/DDBJ databases">
        <authorList>
            <person name="Podell S."/>
        </authorList>
    </citation>
    <scope>NUCLEOTIDE SEQUENCE</scope>
    <source>
        <strain evidence="5">Hildebrandi</strain>
    </source>
</reference>
<dbReference type="SMART" id="SM00225">
    <property type="entry name" value="BTB"/>
    <property type="match status" value="1"/>
</dbReference>
<dbReference type="EMBL" id="JAGRRH010000010">
    <property type="protein sequence ID" value="KAG7363412.1"/>
    <property type="molecule type" value="Genomic_DNA"/>
</dbReference>
<dbReference type="AlphaFoldDB" id="A0A9K3LJX8"/>
<feature type="region of interest" description="Disordered" evidence="3">
    <location>
        <begin position="118"/>
        <end position="157"/>
    </location>
</feature>
<dbReference type="Proteomes" id="UP000693970">
    <property type="component" value="Unassembled WGS sequence"/>
</dbReference>
<evidence type="ECO:0000259" key="4">
    <source>
        <dbReference type="PROSITE" id="PS50097"/>
    </source>
</evidence>
<dbReference type="Pfam" id="PF01344">
    <property type="entry name" value="Kelch_1"/>
    <property type="match status" value="1"/>
</dbReference>
<evidence type="ECO:0000256" key="1">
    <source>
        <dbReference type="ARBA" id="ARBA00022441"/>
    </source>
</evidence>
<evidence type="ECO:0000313" key="6">
    <source>
        <dbReference type="Proteomes" id="UP000693970"/>
    </source>
</evidence>